<organism evidence="2">
    <name type="scientific">Prunus dulcis</name>
    <name type="common">Almond</name>
    <name type="synonym">Amygdalus dulcis</name>
    <dbReference type="NCBI Taxonomy" id="3755"/>
    <lineage>
        <taxon>Eukaryota</taxon>
        <taxon>Viridiplantae</taxon>
        <taxon>Streptophyta</taxon>
        <taxon>Embryophyta</taxon>
        <taxon>Tracheophyta</taxon>
        <taxon>Spermatophyta</taxon>
        <taxon>Magnoliopsida</taxon>
        <taxon>eudicotyledons</taxon>
        <taxon>Gunneridae</taxon>
        <taxon>Pentapetalae</taxon>
        <taxon>rosids</taxon>
        <taxon>fabids</taxon>
        <taxon>Rosales</taxon>
        <taxon>Rosaceae</taxon>
        <taxon>Amygdaloideae</taxon>
        <taxon>Amygdaleae</taxon>
        <taxon>Prunus</taxon>
    </lineage>
</organism>
<dbReference type="Pfam" id="PF14214">
    <property type="entry name" value="Helitron_like_N"/>
    <property type="match status" value="1"/>
</dbReference>
<evidence type="ECO:0000313" key="2">
    <source>
        <dbReference type="EMBL" id="BBN67306.1"/>
    </source>
</evidence>
<dbReference type="InterPro" id="IPR025476">
    <property type="entry name" value="Helitron_helicase-like"/>
</dbReference>
<dbReference type="PANTHER" id="PTHR45786:SF74">
    <property type="entry name" value="ATP-DEPENDENT DNA HELICASE"/>
    <property type="match status" value="1"/>
</dbReference>
<protein>
    <submittedName>
        <fullName evidence="2">Transposable element protein</fullName>
    </submittedName>
</protein>
<dbReference type="EMBL" id="AP020374">
    <property type="protein sequence ID" value="BBN67306.1"/>
    <property type="molecule type" value="Genomic_DNA"/>
</dbReference>
<name>A0A5H2XW50_PRUDU</name>
<proteinExistence type="predicted"/>
<evidence type="ECO:0000259" key="1">
    <source>
        <dbReference type="Pfam" id="PF14214"/>
    </source>
</evidence>
<dbReference type="Gene3D" id="2.40.50.140">
    <property type="entry name" value="Nucleic acid-binding proteins"/>
    <property type="match status" value="1"/>
</dbReference>
<dbReference type="PANTHER" id="PTHR45786">
    <property type="entry name" value="DNA BINDING PROTEIN-LIKE"/>
    <property type="match status" value="1"/>
</dbReference>
<gene>
    <name evidence="2" type="ORF">Prudu_37S000100</name>
</gene>
<reference evidence="2" key="1">
    <citation type="journal article" date="2019" name="Science">
        <title>Mutation of a bHLH transcription factor allowed almond domestication.</title>
        <authorList>
            <person name="Sanchez-Perez R."/>
            <person name="Pavan S."/>
            <person name="Mazzeo R."/>
            <person name="Moldovan C."/>
            <person name="Aiese Cigliano R."/>
            <person name="Del Cueto J."/>
            <person name="Ricciardi F."/>
            <person name="Lotti C."/>
            <person name="Ricciardi L."/>
            <person name="Dicenta F."/>
            <person name="Lopez-Marques R.L."/>
            <person name="Lindberg Moller B."/>
        </authorList>
    </citation>
    <scope>NUCLEOTIDE SEQUENCE</scope>
</reference>
<accession>A0A5H2XW50</accession>
<dbReference type="AlphaFoldDB" id="A0A5H2XW50"/>
<dbReference type="InterPro" id="IPR012340">
    <property type="entry name" value="NA-bd_OB-fold"/>
</dbReference>
<dbReference type="SUPFAM" id="SSF50249">
    <property type="entry name" value="Nucleic acid-binding proteins"/>
    <property type="match status" value="1"/>
</dbReference>
<feature type="domain" description="Helitron helicase-like" evidence="1">
    <location>
        <begin position="2"/>
        <end position="138"/>
    </location>
</feature>
<sequence>MDAYATLEEDRLDYIRKNQKNLRSEVYKGIYDAISKGDNDANNVGQRVILPSSYTGSARYMLNNYQDAMAICRQYGNPDLFITFTCNVKWPEIVREFNAKPGYKPEDRPDIVSRLFKIKLDDMINYIKSGEPFGEIEAEQLFNVSSSSLKEHHLPMPDEYKITMSFTYIRDLQPFQFNKKLKVRICRMWRPKLIGSTDQFGGLQCILVDQKTDAIQASVKEIDYDFVAPKIKAGKIVLNSSVSTLIFINPDIQELAAYKTIFNDSTHAVKMMPSSTTQLMTPQYLEAAKKLSVQELNVLDPETHKVQSELGA</sequence>